<organism evidence="1 2">
    <name type="scientific">Nocardioides luteus</name>
    <dbReference type="NCBI Taxonomy" id="1844"/>
    <lineage>
        <taxon>Bacteria</taxon>
        <taxon>Bacillati</taxon>
        <taxon>Actinomycetota</taxon>
        <taxon>Actinomycetes</taxon>
        <taxon>Propionibacteriales</taxon>
        <taxon>Nocardioidaceae</taxon>
        <taxon>Nocardioides</taxon>
    </lineage>
</organism>
<accession>A0A1J4N7A4</accession>
<evidence type="ECO:0000313" key="2">
    <source>
        <dbReference type="Proteomes" id="UP000033772"/>
    </source>
</evidence>
<protein>
    <recommendedName>
        <fullName evidence="3">DUF559 domain-containing protein</fullName>
    </recommendedName>
</protein>
<dbReference type="STRING" id="1844.UG56_010075"/>
<name>A0A1J4N7A4_9ACTN</name>
<dbReference type="EMBL" id="JZDQ02000012">
    <property type="protein sequence ID" value="OIJ26847.1"/>
    <property type="molecule type" value="Genomic_DNA"/>
</dbReference>
<sequence length="310" mass="34328">MQDGVLTHAQLVAAGLTRADLARMQRRNELRRVHPRVYVDHTGPLNWHQRAWAAVLYAAPAYLYGPSAEPPRTEQLARPGFVPGPIHVAIDQSRRVKTQPGIVIHRITNLESHAYGGTPPRLRLEDNALAMAHEARSDIDTVASLANVVGRSYVTPDSLRAALHRFPSLRRRAWIATIIDDLESGTHSVLEHGYLTKVERAHGLPQSDRQVPRISPSGSQFRDVEYEAYGLVVELDGALGHDTWRDQARDADRALDDLAATGAVTARLRWHQVYDSPCRTALSLVRILRSRGWAGRPVACSDSCPIGAEP</sequence>
<evidence type="ECO:0000313" key="1">
    <source>
        <dbReference type="EMBL" id="OIJ26847.1"/>
    </source>
</evidence>
<dbReference type="Proteomes" id="UP000033772">
    <property type="component" value="Unassembled WGS sequence"/>
</dbReference>
<reference evidence="1" key="1">
    <citation type="submission" date="2016-10" db="EMBL/GenBank/DDBJ databases">
        <title>Draft Genome Sequence of Nocardioides luteus Strain BAFB, an Alkane-Degrading Bacterium Isolated from JP-7 Polluted Soil.</title>
        <authorList>
            <person name="Brown L."/>
            <person name="Ruiz O.N."/>
            <person name="Gunasekera T."/>
        </authorList>
    </citation>
    <scope>NUCLEOTIDE SEQUENCE [LARGE SCALE GENOMIC DNA]</scope>
    <source>
        <strain evidence="1">BAFB</strain>
    </source>
</reference>
<comment type="caution">
    <text evidence="1">The sequence shown here is derived from an EMBL/GenBank/DDBJ whole genome shotgun (WGS) entry which is preliminary data.</text>
</comment>
<evidence type="ECO:0008006" key="3">
    <source>
        <dbReference type="Google" id="ProtNLM"/>
    </source>
</evidence>
<proteinExistence type="predicted"/>
<keyword evidence="2" id="KW-1185">Reference proteome</keyword>
<gene>
    <name evidence="1" type="ORF">UG56_010075</name>
</gene>
<dbReference type="AlphaFoldDB" id="A0A1J4N7A4"/>